<dbReference type="Pfam" id="PF07714">
    <property type="entry name" value="PK_Tyr_Ser-Thr"/>
    <property type="match status" value="1"/>
</dbReference>
<evidence type="ECO:0000256" key="12">
    <source>
        <dbReference type="ARBA" id="ARBA00023170"/>
    </source>
</evidence>
<dbReference type="InterPro" id="IPR008271">
    <property type="entry name" value="Ser/Thr_kinase_AS"/>
</dbReference>
<keyword evidence="4 15" id="KW-0812">Transmembrane</keyword>
<proteinExistence type="predicted"/>
<feature type="transmembrane region" description="Helical" evidence="15">
    <location>
        <begin position="297"/>
        <end position="318"/>
    </location>
</feature>
<feature type="domain" description="Gnk2-homologous" evidence="17">
    <location>
        <begin position="147"/>
        <end position="257"/>
    </location>
</feature>
<dbReference type="GO" id="GO:0009751">
    <property type="term" value="P:response to salicylic acid"/>
    <property type="evidence" value="ECO:0007669"/>
    <property type="project" value="UniProtKB-ARBA"/>
</dbReference>
<dbReference type="Pfam" id="PF01657">
    <property type="entry name" value="Stress-antifung"/>
    <property type="match status" value="2"/>
</dbReference>
<feature type="domain" description="Gnk2-homologous" evidence="17">
    <location>
        <begin position="35"/>
        <end position="141"/>
    </location>
</feature>
<evidence type="ECO:0000256" key="1">
    <source>
        <dbReference type="ARBA" id="ARBA00004167"/>
    </source>
</evidence>
<dbReference type="Gene3D" id="1.10.510.10">
    <property type="entry name" value="Transferase(Phosphotransferase) domain 1"/>
    <property type="match status" value="1"/>
</dbReference>
<feature type="domain" description="Protein kinase" evidence="16">
    <location>
        <begin position="355"/>
        <end position="634"/>
    </location>
</feature>
<dbReference type="FunFam" id="1.10.510.10:FF:000129">
    <property type="entry name" value="cysteine-rich receptor-like protein kinase 10"/>
    <property type="match status" value="1"/>
</dbReference>
<dbReference type="InterPro" id="IPR038408">
    <property type="entry name" value="GNK2_sf"/>
</dbReference>
<comment type="subcellular location">
    <subcellularLocation>
        <location evidence="1">Membrane</location>
        <topology evidence="1">Single-pass membrane protein</topology>
    </subcellularLocation>
</comment>
<dbReference type="InterPro" id="IPR017441">
    <property type="entry name" value="Protein_kinase_ATP_BS"/>
</dbReference>
<evidence type="ECO:0000256" key="14">
    <source>
        <dbReference type="PROSITE-ProRule" id="PRU10141"/>
    </source>
</evidence>
<keyword evidence="2" id="KW-0723">Serine/threonine-protein kinase</keyword>
<dbReference type="HOGENOM" id="CLU_000288_35_2_1"/>
<reference evidence="19" key="1">
    <citation type="journal article" date="2011" name="Nat. Genet.">
        <title>The Arabidopsis lyrata genome sequence and the basis of rapid genome size change.</title>
        <authorList>
            <person name="Hu T.T."/>
            <person name="Pattyn P."/>
            <person name="Bakker E.G."/>
            <person name="Cao J."/>
            <person name="Cheng J.-F."/>
            <person name="Clark R.M."/>
            <person name="Fahlgren N."/>
            <person name="Fawcett J.A."/>
            <person name="Grimwood J."/>
            <person name="Gundlach H."/>
            <person name="Haberer G."/>
            <person name="Hollister J.D."/>
            <person name="Ossowski S."/>
            <person name="Ottilar R.P."/>
            <person name="Salamov A.A."/>
            <person name="Schneeberger K."/>
            <person name="Spannagl M."/>
            <person name="Wang X."/>
            <person name="Yang L."/>
            <person name="Nasrallah M.E."/>
            <person name="Bergelson J."/>
            <person name="Carrington J.C."/>
            <person name="Gaut B.S."/>
            <person name="Schmutz J."/>
            <person name="Mayer K.F.X."/>
            <person name="Van de Peer Y."/>
            <person name="Grigoriev I.V."/>
            <person name="Nordborg M."/>
            <person name="Weigel D."/>
            <person name="Guo Y.-L."/>
        </authorList>
    </citation>
    <scope>NUCLEOTIDE SEQUENCE [LARGE SCALE GENOMIC DNA]</scope>
    <source>
        <strain evidence="19">cv. MN47</strain>
    </source>
</reference>
<dbReference type="SMART" id="SM00220">
    <property type="entry name" value="S_TKc"/>
    <property type="match status" value="1"/>
</dbReference>
<evidence type="ECO:0000256" key="8">
    <source>
        <dbReference type="ARBA" id="ARBA00022777"/>
    </source>
</evidence>
<evidence type="ECO:0000259" key="16">
    <source>
        <dbReference type="PROSITE" id="PS50011"/>
    </source>
</evidence>
<dbReference type="FunFam" id="3.30.200.20:FF:000727">
    <property type="entry name" value="Cysteine-rich RLK (RECEPTOR-like protein kinase) 23"/>
    <property type="match status" value="1"/>
</dbReference>
<evidence type="ECO:0000313" key="18">
    <source>
        <dbReference type="EMBL" id="EFH48854.1"/>
    </source>
</evidence>
<evidence type="ECO:0000256" key="3">
    <source>
        <dbReference type="ARBA" id="ARBA00022679"/>
    </source>
</evidence>
<dbReference type="InterPro" id="IPR011009">
    <property type="entry name" value="Kinase-like_dom_sf"/>
</dbReference>
<dbReference type="SUPFAM" id="SSF56112">
    <property type="entry name" value="Protein kinase-like (PK-like)"/>
    <property type="match status" value="1"/>
</dbReference>
<keyword evidence="13" id="KW-0325">Glycoprotein</keyword>
<keyword evidence="5" id="KW-0732">Signal</keyword>
<dbReference type="PROSITE" id="PS00108">
    <property type="entry name" value="PROTEIN_KINASE_ST"/>
    <property type="match status" value="1"/>
</dbReference>
<dbReference type="PANTHER" id="PTHR27002">
    <property type="entry name" value="RECEPTOR-LIKE SERINE/THREONINE-PROTEIN KINASE SD1-8"/>
    <property type="match status" value="1"/>
</dbReference>
<keyword evidence="19" id="KW-1185">Reference proteome</keyword>
<dbReference type="PROSITE" id="PS51473">
    <property type="entry name" value="GNK2"/>
    <property type="match status" value="2"/>
</dbReference>
<dbReference type="CDD" id="cd23509">
    <property type="entry name" value="Gnk2-like"/>
    <property type="match status" value="2"/>
</dbReference>
<keyword evidence="12" id="KW-0675">Receptor</keyword>
<dbReference type="AlphaFoldDB" id="D7LZL3"/>
<dbReference type="GO" id="GO:0005886">
    <property type="term" value="C:plasma membrane"/>
    <property type="evidence" value="ECO:0007669"/>
    <property type="project" value="TreeGrafter"/>
</dbReference>
<dbReference type="Proteomes" id="UP000008694">
    <property type="component" value="Unassembled WGS sequence"/>
</dbReference>
<dbReference type="InterPro" id="IPR001245">
    <property type="entry name" value="Ser-Thr/Tyr_kinase_cat_dom"/>
</dbReference>
<evidence type="ECO:0000259" key="17">
    <source>
        <dbReference type="PROSITE" id="PS51473"/>
    </source>
</evidence>
<evidence type="ECO:0000256" key="2">
    <source>
        <dbReference type="ARBA" id="ARBA00022527"/>
    </source>
</evidence>
<dbReference type="GO" id="GO:0004674">
    <property type="term" value="F:protein serine/threonine kinase activity"/>
    <property type="evidence" value="ECO:0007669"/>
    <property type="project" value="UniProtKB-KW"/>
</dbReference>
<dbReference type="Gene3D" id="3.30.200.20">
    <property type="entry name" value="Phosphorylase Kinase, domain 1"/>
    <property type="match status" value="1"/>
</dbReference>
<dbReference type="FunFam" id="3.30.430.20:FF:000007">
    <property type="entry name" value="Cysteine-rich receptor-like protein kinase 11"/>
    <property type="match status" value="1"/>
</dbReference>
<dbReference type="PROSITE" id="PS50011">
    <property type="entry name" value="PROTEIN_KINASE_DOM"/>
    <property type="match status" value="1"/>
</dbReference>
<evidence type="ECO:0000256" key="5">
    <source>
        <dbReference type="ARBA" id="ARBA00022729"/>
    </source>
</evidence>
<dbReference type="OrthoDB" id="688481at2759"/>
<dbReference type="PROSITE" id="PS00107">
    <property type="entry name" value="PROTEIN_KINASE_ATP"/>
    <property type="match status" value="1"/>
</dbReference>
<evidence type="ECO:0000256" key="6">
    <source>
        <dbReference type="ARBA" id="ARBA00022737"/>
    </source>
</evidence>
<name>D7LZL3_ARALL</name>
<evidence type="ECO:0000256" key="15">
    <source>
        <dbReference type="SAM" id="Phobius"/>
    </source>
</evidence>
<sequence>MAIKYLGVNRFFHNRLDAQKLYQETGSLISASFCSVSAQFCGKSLFFTPNGTYDTNRRLVLSTLASNVSSRDGYYNVSVGEGPERIYALGLCIPGSDPKLCSDCIQPVSLALLQNCPNQTDSYQWGIKTMLCLVRYSNHSFFNSLNLQPVLKLCSPMNITGNVTEFNRIWANFMEDMITTLAASTSYERRHYAAKASHPIGLQRIYALMQCIPGVSVVDCESCLRQSVLKSLENCSGRKGSKIRRPTCFFRWEFYSYYGAFVDTDSSPPPNPQGPQFLPPNATENAIDGTNMSTRTILVIVAPAAIIVVLLALGFAYWKRIKSFKQMKLKPDDDITNSQPLRYDLKTIEAATNNFSGNNKLGEGGFGVVYKGTFPDGTEIAVKRLSITSRQGLQEFTNEVNVLLKLQHNNLVELLGYCLEGEEKILVYEFLSNKSLDVFLFDTMNQRQLDWTKRYNIIEGIARGILYLHRDSRHKIIHRDLKVSNILLDADMNPKIADFGLAKIFAMEQTRAETSKIAGTYGYMAPEYRMHGQFSMESDIYSFGVLVLEIINGKTCSSIYQTDGTSCNLVTYAWRLWRKGLALELMDSTFEEDYQSEKVDRCIHIALLCVQENPADRPNLSTIISMLTSSQITLSIPNKPGFYVHSRRLEAEGLKLFGTNSSLSINDDVSVTLV</sequence>
<keyword evidence="6" id="KW-0677">Repeat</keyword>
<evidence type="ECO:0000256" key="9">
    <source>
        <dbReference type="ARBA" id="ARBA00022840"/>
    </source>
</evidence>
<accession>D7LZL3</accession>
<keyword evidence="3" id="KW-0808">Transferase</keyword>
<dbReference type="STRING" id="81972.D7LZL3"/>
<feature type="binding site" evidence="14">
    <location>
        <position position="383"/>
    </location>
    <ligand>
        <name>ATP</name>
        <dbReference type="ChEBI" id="CHEBI:30616"/>
    </ligand>
</feature>
<evidence type="ECO:0000256" key="11">
    <source>
        <dbReference type="ARBA" id="ARBA00023136"/>
    </source>
</evidence>
<dbReference type="FunFam" id="3.30.430.20:FF:000003">
    <property type="entry name" value="Cysteine-rich RLK (RECEPTOR-like protein kinase) 10"/>
    <property type="match status" value="1"/>
</dbReference>
<evidence type="ECO:0000256" key="13">
    <source>
        <dbReference type="ARBA" id="ARBA00023180"/>
    </source>
</evidence>
<dbReference type="InterPro" id="IPR002902">
    <property type="entry name" value="GNK2"/>
</dbReference>
<dbReference type="EMBL" id="GL348718">
    <property type="protein sequence ID" value="EFH48854.1"/>
    <property type="molecule type" value="Genomic_DNA"/>
</dbReference>
<keyword evidence="7 14" id="KW-0547">Nucleotide-binding</keyword>
<dbReference type="GO" id="GO:0042742">
    <property type="term" value="P:defense response to bacterium"/>
    <property type="evidence" value="ECO:0007669"/>
    <property type="project" value="UniProtKB-ARBA"/>
</dbReference>
<dbReference type="Gramene" id="Al_scaffold_0006_3322">
    <property type="protein sequence ID" value="Al_scaffold_0006_3322"/>
    <property type="gene ID" value="Al_scaffold_0006_3322"/>
</dbReference>
<evidence type="ECO:0000256" key="10">
    <source>
        <dbReference type="ARBA" id="ARBA00022989"/>
    </source>
</evidence>
<keyword evidence="10 15" id="KW-1133">Transmembrane helix</keyword>
<evidence type="ECO:0000256" key="4">
    <source>
        <dbReference type="ARBA" id="ARBA00022692"/>
    </source>
</evidence>
<dbReference type="PANTHER" id="PTHR27002:SF1050">
    <property type="entry name" value="CYSTEINE-RICH RECEPTOR-LIKE PROTEIN KINASE 5"/>
    <property type="match status" value="1"/>
</dbReference>
<keyword evidence="11 15" id="KW-0472">Membrane</keyword>
<dbReference type="GO" id="GO:0005524">
    <property type="term" value="F:ATP binding"/>
    <property type="evidence" value="ECO:0007669"/>
    <property type="project" value="UniProtKB-UniRule"/>
</dbReference>
<organism evidence="19">
    <name type="scientific">Arabidopsis lyrata subsp. lyrata</name>
    <name type="common">Lyre-leaved rock-cress</name>
    <dbReference type="NCBI Taxonomy" id="81972"/>
    <lineage>
        <taxon>Eukaryota</taxon>
        <taxon>Viridiplantae</taxon>
        <taxon>Streptophyta</taxon>
        <taxon>Embryophyta</taxon>
        <taxon>Tracheophyta</taxon>
        <taxon>Spermatophyta</taxon>
        <taxon>Magnoliopsida</taxon>
        <taxon>eudicotyledons</taxon>
        <taxon>Gunneridae</taxon>
        <taxon>Pentapetalae</taxon>
        <taxon>rosids</taxon>
        <taxon>malvids</taxon>
        <taxon>Brassicales</taxon>
        <taxon>Brassicaceae</taxon>
        <taxon>Camelineae</taxon>
        <taxon>Arabidopsis</taxon>
    </lineage>
</organism>
<keyword evidence="9 14" id="KW-0067">ATP-binding</keyword>
<keyword evidence="8" id="KW-0418">Kinase</keyword>
<dbReference type="Gene3D" id="3.30.430.20">
    <property type="entry name" value="Gnk2 domain, C-X8-C-X2-C motif"/>
    <property type="match status" value="2"/>
</dbReference>
<dbReference type="InterPro" id="IPR000719">
    <property type="entry name" value="Prot_kinase_dom"/>
</dbReference>
<protein>
    <submittedName>
        <fullName evidence="18">Predicted protein</fullName>
    </submittedName>
</protein>
<dbReference type="CDD" id="cd14066">
    <property type="entry name" value="STKc_IRAK"/>
    <property type="match status" value="1"/>
</dbReference>
<evidence type="ECO:0000256" key="7">
    <source>
        <dbReference type="ARBA" id="ARBA00022741"/>
    </source>
</evidence>
<gene>
    <name evidence="18" type="ORF">ARALYDRAFT_663257</name>
</gene>
<evidence type="ECO:0000313" key="19">
    <source>
        <dbReference type="Proteomes" id="UP000008694"/>
    </source>
</evidence>
<dbReference type="KEGG" id="aly:9308664"/>